<feature type="domain" description="PPE-PPW subfamily C-terminal" evidence="5">
    <location>
        <begin position="433"/>
        <end position="480"/>
    </location>
</feature>
<dbReference type="AlphaFoldDB" id="A0A1W9ZAC5"/>
<evidence type="ECO:0000256" key="2">
    <source>
        <dbReference type="SAM" id="MobiDB-lite"/>
    </source>
</evidence>
<accession>A0A1W9ZAC5</accession>
<evidence type="ECO:0000259" key="5">
    <source>
        <dbReference type="Pfam" id="PF18878"/>
    </source>
</evidence>
<keyword evidence="3" id="KW-1133">Transmembrane helix</keyword>
<keyword evidence="3" id="KW-0472">Membrane</keyword>
<keyword evidence="7" id="KW-1185">Reference proteome</keyword>
<dbReference type="GO" id="GO:0052572">
    <property type="term" value="P:response to host immune response"/>
    <property type="evidence" value="ECO:0007669"/>
    <property type="project" value="TreeGrafter"/>
</dbReference>
<evidence type="ECO:0000313" key="6">
    <source>
        <dbReference type="EMBL" id="ORA10555.1"/>
    </source>
</evidence>
<dbReference type="InterPro" id="IPR000030">
    <property type="entry name" value="PPE_dom"/>
</dbReference>
<name>A0A1W9ZAC5_MYCAI</name>
<dbReference type="PANTHER" id="PTHR46766:SF1">
    <property type="entry name" value="GLUTAMINE-RICH PROTEIN 2"/>
    <property type="match status" value="1"/>
</dbReference>
<dbReference type="Gene3D" id="1.20.1260.20">
    <property type="entry name" value="PPE superfamily"/>
    <property type="match status" value="1"/>
</dbReference>
<dbReference type="Proteomes" id="UP000192707">
    <property type="component" value="Unassembled WGS sequence"/>
</dbReference>
<keyword evidence="3" id="KW-0812">Transmembrane</keyword>
<dbReference type="InterPro" id="IPR043641">
    <property type="entry name" value="PPE-PPW_C"/>
</dbReference>
<dbReference type="EMBL" id="MVHG01000063">
    <property type="protein sequence ID" value="ORA10555.1"/>
    <property type="molecule type" value="Genomic_DNA"/>
</dbReference>
<dbReference type="Pfam" id="PF18878">
    <property type="entry name" value="PPE-PPW"/>
    <property type="match status" value="1"/>
</dbReference>
<evidence type="ECO:0000259" key="4">
    <source>
        <dbReference type="Pfam" id="PF00823"/>
    </source>
</evidence>
<dbReference type="PANTHER" id="PTHR46766">
    <property type="entry name" value="GLUTAMINE-RICH PROTEIN 2"/>
    <property type="match status" value="1"/>
</dbReference>
<comment type="caution">
    <text evidence="6">The sequence shown here is derived from an EMBL/GenBank/DDBJ whole genome shotgun (WGS) entry which is preliminary data.</text>
</comment>
<evidence type="ECO:0000256" key="3">
    <source>
        <dbReference type="SAM" id="Phobius"/>
    </source>
</evidence>
<feature type="domain" description="PPE" evidence="4">
    <location>
        <begin position="9"/>
        <end position="171"/>
    </location>
</feature>
<dbReference type="FunFam" id="1.20.1260.20:FF:000001">
    <property type="entry name" value="PPE family protein PPE41"/>
    <property type="match status" value="1"/>
</dbReference>
<evidence type="ECO:0000256" key="1">
    <source>
        <dbReference type="ARBA" id="ARBA00010652"/>
    </source>
</evidence>
<evidence type="ECO:0000313" key="7">
    <source>
        <dbReference type="Proteomes" id="UP000192707"/>
    </source>
</evidence>
<comment type="similarity">
    <text evidence="1">Belongs to the mycobacterial PPE family.</text>
</comment>
<dbReference type="Pfam" id="PF00823">
    <property type="entry name" value="PPE"/>
    <property type="match status" value="1"/>
</dbReference>
<feature type="transmembrane region" description="Helical" evidence="3">
    <location>
        <begin position="232"/>
        <end position="251"/>
    </location>
</feature>
<feature type="transmembrane region" description="Helical" evidence="3">
    <location>
        <begin position="257"/>
        <end position="278"/>
    </location>
</feature>
<proteinExistence type="inferred from homology"/>
<organism evidence="6 7">
    <name type="scientific">Mycobacterium arosiense ATCC BAA-1401 = DSM 45069</name>
    <dbReference type="NCBI Taxonomy" id="1265311"/>
    <lineage>
        <taxon>Bacteria</taxon>
        <taxon>Bacillati</taxon>
        <taxon>Actinomycetota</taxon>
        <taxon>Actinomycetes</taxon>
        <taxon>Mycobacteriales</taxon>
        <taxon>Mycobacteriaceae</taxon>
        <taxon>Mycobacterium</taxon>
        <taxon>Mycobacterium avium complex (MAC)</taxon>
    </lineage>
</organism>
<dbReference type="InterPro" id="IPR038332">
    <property type="entry name" value="PPE_sf"/>
</dbReference>
<sequence length="497" mass="49740">MIAPLAPIWMASPPEVHSALLSAGPGPGPLLAAAGAWAALSAQYASAAAELSGLLGEAQAGAWEGPSAEQYVAAHLPYLAWLQQASADSAAAAAQQEVAATAYAAASAAMPTLAELATNHTVHAILVGTNFFGINTIPIAVNEADYARMWVQAATVMSTYQAVASSALAAAPRTTAAPSIVNPGGQINSVVTNASQNSPADWWQNFVQQLSKFFQDFFQNIQQMLQSFSSNLPAFLAANGPLLFFVAYQVFFNAVGWPTWGAILTAPFLIPLLLGIGLSSLLTTPVEAAAPEAAPAAVAPVLASNKPPMSPAVALAPTAAAPAGAPATTVAAGSPAPAAPAPAAAASNFAYLVAVGGDPDAGVGPTLGGSGGAKAPAATVPAAGAAAASRAESRARRRRRAALHDHADEFADMESDFGVPPDFGDEEALAAAVASARGAGPLGFAGTTQRQKAFQAAGLTKLADDDFGGGPRMPMVPGTWEHEAGNGTGPTDPGKGG</sequence>
<dbReference type="SUPFAM" id="SSF140459">
    <property type="entry name" value="PE/PPE dimer-like"/>
    <property type="match status" value="1"/>
</dbReference>
<feature type="region of interest" description="Disordered" evidence="2">
    <location>
        <begin position="461"/>
        <end position="497"/>
    </location>
</feature>
<protein>
    <recommendedName>
        <fullName evidence="8">PPE family protein</fullName>
    </recommendedName>
</protein>
<gene>
    <name evidence="6" type="ORF">BST14_20210</name>
</gene>
<evidence type="ECO:0008006" key="8">
    <source>
        <dbReference type="Google" id="ProtNLM"/>
    </source>
</evidence>
<feature type="region of interest" description="Disordered" evidence="2">
    <location>
        <begin position="386"/>
        <end position="407"/>
    </location>
</feature>
<reference evidence="6 7" key="1">
    <citation type="submission" date="2016-12" db="EMBL/GenBank/DDBJ databases">
        <title>The new phylogeny of genus Mycobacterium.</title>
        <authorList>
            <person name="Tortoli E."/>
            <person name="Trovato A."/>
            <person name="Cirillo D.M."/>
        </authorList>
    </citation>
    <scope>NUCLEOTIDE SEQUENCE [LARGE SCALE GENOMIC DNA]</scope>
    <source>
        <strain evidence="6 7">DSM 45069</strain>
    </source>
</reference>
<dbReference type="RefSeq" id="WP_211280773.1">
    <property type="nucleotide sequence ID" value="NZ_MVHG01000063.1"/>
</dbReference>